<feature type="region of interest" description="Disordered" evidence="1">
    <location>
        <begin position="696"/>
        <end position="729"/>
    </location>
</feature>
<dbReference type="KEGG" id="dfa:DFA_01718"/>
<dbReference type="PROSITE" id="PS50234">
    <property type="entry name" value="VWFA"/>
    <property type="match status" value="1"/>
</dbReference>
<organism evidence="4 5">
    <name type="scientific">Cavenderia fasciculata</name>
    <name type="common">Slime mold</name>
    <name type="synonym">Dictyostelium fasciculatum</name>
    <dbReference type="NCBI Taxonomy" id="261658"/>
    <lineage>
        <taxon>Eukaryota</taxon>
        <taxon>Amoebozoa</taxon>
        <taxon>Evosea</taxon>
        <taxon>Eumycetozoa</taxon>
        <taxon>Dictyostelia</taxon>
        <taxon>Acytosteliales</taxon>
        <taxon>Cavenderiaceae</taxon>
        <taxon>Cavenderia</taxon>
    </lineage>
</organism>
<dbReference type="STRING" id="1054147.F4PUB7"/>
<feature type="region of interest" description="Disordered" evidence="1">
    <location>
        <begin position="1"/>
        <end position="44"/>
    </location>
</feature>
<evidence type="ECO:0000313" key="4">
    <source>
        <dbReference type="EMBL" id="EGG21832.1"/>
    </source>
</evidence>
<feature type="compositionally biased region" description="Low complexity" evidence="1">
    <location>
        <begin position="1"/>
        <end position="41"/>
    </location>
</feature>
<dbReference type="InterPro" id="IPR013694">
    <property type="entry name" value="VIT"/>
</dbReference>
<reference evidence="5" key="1">
    <citation type="journal article" date="2011" name="Genome Res.">
        <title>Phylogeny-wide analysis of social amoeba genomes highlights ancient origins for complex intercellular communication.</title>
        <authorList>
            <person name="Heidel A.J."/>
            <person name="Lawal H.M."/>
            <person name="Felder M."/>
            <person name="Schilde C."/>
            <person name="Helps N.R."/>
            <person name="Tunggal B."/>
            <person name="Rivero F."/>
            <person name="John U."/>
            <person name="Schleicher M."/>
            <person name="Eichinger L."/>
            <person name="Platzer M."/>
            <person name="Noegel A.A."/>
            <person name="Schaap P."/>
            <person name="Gloeckner G."/>
        </authorList>
    </citation>
    <scope>NUCLEOTIDE SEQUENCE [LARGE SCALE GENOMIC DNA]</scope>
    <source>
        <strain evidence="5">SH3</strain>
    </source>
</reference>
<dbReference type="InterPro" id="IPR002035">
    <property type="entry name" value="VWF_A"/>
</dbReference>
<dbReference type="OMA" id="TAGHPCQ"/>
<name>F4PUB7_CACFS</name>
<dbReference type="SMART" id="SM00327">
    <property type="entry name" value="VWA"/>
    <property type="match status" value="1"/>
</dbReference>
<proteinExistence type="predicted"/>
<evidence type="ECO:0000259" key="3">
    <source>
        <dbReference type="PROSITE" id="PS51468"/>
    </source>
</evidence>
<dbReference type="OrthoDB" id="30900at2759"/>
<dbReference type="Pfam" id="PF13768">
    <property type="entry name" value="VWA_3"/>
    <property type="match status" value="1"/>
</dbReference>
<evidence type="ECO:0000259" key="2">
    <source>
        <dbReference type="PROSITE" id="PS50234"/>
    </source>
</evidence>
<dbReference type="SMART" id="SM00609">
    <property type="entry name" value="VIT"/>
    <property type="match status" value="1"/>
</dbReference>
<dbReference type="AlphaFoldDB" id="F4PUB7"/>
<sequence length="837" mass="92984">MKKIISFFSSTSSTSVSSTSSSSSPSSKSGTSSSGSTVASSDEQRNDYENANYFNYYRYIEKESKGGDRAKSGLQCKRVIQQPNTIQSTINQNKFNLTSVEINSVLTDTCSVSTFKKHFVNNYDSPVEAFYQLPLPPQASVNGFTVEFDGQVLHGVIKEKEEAFQAYTDAIASGGQAFLGEKSADGYFSMSIGNLPPKKDVSITLNIISELGTHYDSLHFCLHRFLFPDYSFDFKAKLTINLSSPIQQVEVLNKEYQKQSTLTFSEDKKTATFSTHLPQGLPNNYVVVIVPHATPEPKAMIEYIEKDKSHAVALSFYPSYILDKTPEDELNQKMECIFIVDRSGSMSGDRIQSSKSALQIIMRSLNENTKFNIVSFGTSFEKLFPESRDYDDTSLTEASKLIEGMSANMGGTELFEPIKDVLKAPALPDYPRQVFILTDGAVSQRQQLVKFVASEANTTRIFTFGIGGGVDKELVIGLSKACKGSYELISDSANDFEERVLSLLSIAMQPMLSNVKIDWEGAGLTGVIQAPQDIRPVYSREHMIVYALIDDKEGKNNDTITKQGSVTVNLTGNGPTGTILTFPITVNFSDHAVNDKELLHSLAAYQHIQDLESLETKKYENHKDKIVQLGKRFTLVSKHTSFIVTAESDTPTVDTMEQVNVLDKLQATEGRTLESLAHFSDTMTPISCSEPLQLERCSAPSRSKSVHSSQSQPMEKKRQSSSGRRGDISSASKIDINPLIELLSQQKANGTWNHSTLIEGFFFPSHEPAQGEDKDIHSTIFVIALIQYKFADRKAKWTMVVNKALRWLKQQPCFVKDPSDLTKRLEAASRLVTKMYS</sequence>
<dbReference type="GeneID" id="14873505"/>
<evidence type="ECO:0000313" key="5">
    <source>
        <dbReference type="Proteomes" id="UP000007797"/>
    </source>
</evidence>
<dbReference type="PANTHER" id="PTHR45737">
    <property type="entry name" value="VON WILLEBRAND FACTOR A DOMAIN-CONTAINING PROTEIN 5A"/>
    <property type="match status" value="1"/>
</dbReference>
<evidence type="ECO:0008006" key="6">
    <source>
        <dbReference type="Google" id="ProtNLM"/>
    </source>
</evidence>
<keyword evidence="5" id="KW-1185">Reference proteome</keyword>
<feature type="compositionally biased region" description="Low complexity" evidence="1">
    <location>
        <begin position="701"/>
        <end position="711"/>
    </location>
</feature>
<feature type="domain" description="VWFA" evidence="2">
    <location>
        <begin position="335"/>
        <end position="504"/>
    </location>
</feature>
<dbReference type="SUPFAM" id="SSF53300">
    <property type="entry name" value="vWA-like"/>
    <property type="match status" value="1"/>
</dbReference>
<protein>
    <recommendedName>
        <fullName evidence="6">Type A von Willebrand factor domain-containing protein</fullName>
    </recommendedName>
</protein>
<dbReference type="Gene3D" id="3.40.50.410">
    <property type="entry name" value="von Willebrand factor, type A domain"/>
    <property type="match status" value="1"/>
</dbReference>
<accession>F4PUB7</accession>
<dbReference type="InterPro" id="IPR036465">
    <property type="entry name" value="vWFA_dom_sf"/>
</dbReference>
<dbReference type="Proteomes" id="UP000007797">
    <property type="component" value="Unassembled WGS sequence"/>
</dbReference>
<feature type="domain" description="VIT" evidence="3">
    <location>
        <begin position="81"/>
        <end position="209"/>
    </location>
</feature>
<dbReference type="PANTHER" id="PTHR45737:SF6">
    <property type="entry name" value="VON WILLEBRAND FACTOR A DOMAIN-CONTAINING PROTEIN 5A"/>
    <property type="match status" value="1"/>
</dbReference>
<evidence type="ECO:0000256" key="1">
    <source>
        <dbReference type="SAM" id="MobiDB-lite"/>
    </source>
</evidence>
<dbReference type="Pfam" id="PF08487">
    <property type="entry name" value="VIT"/>
    <property type="match status" value="1"/>
</dbReference>
<dbReference type="PROSITE" id="PS51468">
    <property type="entry name" value="VIT"/>
    <property type="match status" value="1"/>
</dbReference>
<gene>
    <name evidence="4" type="ORF">DFA_01718</name>
</gene>
<dbReference type="RefSeq" id="XP_004359682.1">
    <property type="nucleotide sequence ID" value="XM_004359625.1"/>
</dbReference>
<dbReference type="EMBL" id="GL883010">
    <property type="protein sequence ID" value="EGG21832.1"/>
    <property type="molecule type" value="Genomic_DNA"/>
</dbReference>